<keyword evidence="9 10" id="KW-1208">Phospholipid metabolism</keyword>
<dbReference type="EMBL" id="JAGMVS010000037">
    <property type="protein sequence ID" value="MCM2436581.1"/>
    <property type="molecule type" value="Genomic_DNA"/>
</dbReference>
<protein>
    <recommendedName>
        <fullName evidence="10">Glycerol-3-phosphate acyltransferase</fullName>
    </recommendedName>
    <alternativeName>
        <fullName evidence="10">Acyl-PO4 G3P acyltransferase</fullName>
    </alternativeName>
    <alternativeName>
        <fullName evidence="10">Acyl-phosphate--glycerol-3-phosphate acyltransferase</fullName>
    </alternativeName>
    <alternativeName>
        <fullName evidence="10">G3P acyltransferase</fullName>
        <shortName evidence="10">GPAT</shortName>
        <ecNumber evidence="10">2.3.1.275</ecNumber>
    </alternativeName>
    <alternativeName>
        <fullName evidence="10">Lysophosphatidic acid synthase</fullName>
        <shortName evidence="10">LPA synthase</shortName>
    </alternativeName>
</protein>
<dbReference type="Proteomes" id="UP001057481">
    <property type="component" value="Unassembled WGS sequence"/>
</dbReference>
<organism evidence="11 12">
    <name type="scientific">Periweissella beninensis</name>
    <dbReference type="NCBI Taxonomy" id="504936"/>
    <lineage>
        <taxon>Bacteria</taxon>
        <taxon>Bacillati</taxon>
        <taxon>Bacillota</taxon>
        <taxon>Bacilli</taxon>
        <taxon>Lactobacillales</taxon>
        <taxon>Lactobacillaceae</taxon>
        <taxon>Periweissella</taxon>
    </lineage>
</organism>
<evidence type="ECO:0000256" key="4">
    <source>
        <dbReference type="ARBA" id="ARBA00022692"/>
    </source>
</evidence>
<dbReference type="GO" id="GO:0004366">
    <property type="term" value="F:glycerol-3-phosphate O-acyltransferase activity"/>
    <property type="evidence" value="ECO:0007669"/>
    <property type="project" value="UniProtKB-EC"/>
</dbReference>
<feature type="transmembrane region" description="Helical" evidence="10">
    <location>
        <begin position="119"/>
        <end position="147"/>
    </location>
</feature>
<comment type="caution">
    <text evidence="10">Lacks conserved residue(s) required for the propagation of feature annotation.</text>
</comment>
<sequence length="207" mass="23047">MKLAILLLLSYFIGSLPFGYWVGKLFYQVDIRKVGSGNIGTTNTLRVLGPKAGVLVLLLDLFKGTLAGYLPMIFGLNVNPFIIGFGSIIGHTFSVWIGFKGGKAVATSAGVLLAYNPWLFLVASSIFVLIIFLSSMVSLASVIGFILITLTAFFMQDWFLTVVALILTIFVVYKHRENLKRIMHGNENLVHFGLLYWYRKKITDNNK</sequence>
<comment type="function">
    <text evidence="10">Catalyzes the transfer of an acyl group from acyl-phosphate (acyl-PO(4)) to glycerol-3-phosphate (G3P) to form lysophosphatidic acid (LPA). This enzyme utilizes acyl-phosphate as fatty acyl donor, but not acyl-CoA or acyl-ACP.</text>
</comment>
<name>A0ABT0VFG3_9LACO</name>
<dbReference type="InterPro" id="IPR003811">
    <property type="entry name" value="G3P_acylTferase_PlsY"/>
</dbReference>
<comment type="catalytic activity">
    <reaction evidence="10">
        <text>an acyl phosphate + sn-glycerol 3-phosphate = a 1-acyl-sn-glycero-3-phosphate + phosphate</text>
        <dbReference type="Rhea" id="RHEA:34075"/>
        <dbReference type="ChEBI" id="CHEBI:43474"/>
        <dbReference type="ChEBI" id="CHEBI:57597"/>
        <dbReference type="ChEBI" id="CHEBI:57970"/>
        <dbReference type="ChEBI" id="CHEBI:59918"/>
        <dbReference type="EC" id="2.3.1.275"/>
    </reaction>
</comment>
<feature type="transmembrane region" description="Helical" evidence="10">
    <location>
        <begin position="81"/>
        <end position="99"/>
    </location>
</feature>
<keyword evidence="11" id="KW-0012">Acyltransferase</keyword>
<evidence type="ECO:0000256" key="6">
    <source>
        <dbReference type="ARBA" id="ARBA00023098"/>
    </source>
</evidence>
<dbReference type="RefSeq" id="WP_205143022.1">
    <property type="nucleotide sequence ID" value="NZ_JAFBDN010000002.1"/>
</dbReference>
<comment type="subcellular location">
    <subcellularLocation>
        <location evidence="10">Cell membrane</location>
        <topology evidence="10">Multi-pass membrane protein</topology>
    </subcellularLocation>
</comment>
<reference evidence="11" key="1">
    <citation type="submission" date="2021-04" db="EMBL/GenBank/DDBJ databases">
        <title>Taxonomic assessment of Weissella genus.</title>
        <authorList>
            <person name="Fanelli F."/>
            <person name="Chieffi D."/>
            <person name="Dell'Aquila A."/>
            <person name="Gyu-Sung C."/>
            <person name="Franz C.M.A.P."/>
            <person name="Fusco V."/>
        </authorList>
    </citation>
    <scope>NUCLEOTIDE SEQUENCE</scope>
    <source>
        <strain evidence="11">LMG 25373</strain>
    </source>
</reference>
<evidence type="ECO:0000313" key="11">
    <source>
        <dbReference type="EMBL" id="MCM2436581.1"/>
    </source>
</evidence>
<evidence type="ECO:0000256" key="10">
    <source>
        <dbReference type="HAMAP-Rule" id="MF_01043"/>
    </source>
</evidence>
<evidence type="ECO:0000256" key="3">
    <source>
        <dbReference type="ARBA" id="ARBA00022679"/>
    </source>
</evidence>
<comment type="similarity">
    <text evidence="10">Belongs to the PlsY family.</text>
</comment>
<evidence type="ECO:0000256" key="7">
    <source>
        <dbReference type="ARBA" id="ARBA00023136"/>
    </source>
</evidence>
<keyword evidence="12" id="KW-1185">Reference proteome</keyword>
<comment type="pathway">
    <text evidence="10">Lipid metabolism; phospholipid metabolism.</text>
</comment>
<dbReference type="PANTHER" id="PTHR30309">
    <property type="entry name" value="INNER MEMBRANE PROTEIN YGIH"/>
    <property type="match status" value="1"/>
</dbReference>
<dbReference type="NCBIfam" id="TIGR00023">
    <property type="entry name" value="glycerol-3-phosphate 1-O-acyltransferase PlsY"/>
    <property type="match status" value="1"/>
</dbReference>
<evidence type="ECO:0000256" key="8">
    <source>
        <dbReference type="ARBA" id="ARBA00023209"/>
    </source>
</evidence>
<dbReference type="Pfam" id="PF02660">
    <property type="entry name" value="G3P_acyltransf"/>
    <property type="match status" value="1"/>
</dbReference>
<feature type="transmembrane region" description="Helical" evidence="10">
    <location>
        <begin position="153"/>
        <end position="173"/>
    </location>
</feature>
<evidence type="ECO:0000256" key="1">
    <source>
        <dbReference type="ARBA" id="ARBA00022475"/>
    </source>
</evidence>
<evidence type="ECO:0000256" key="2">
    <source>
        <dbReference type="ARBA" id="ARBA00022516"/>
    </source>
</evidence>
<keyword evidence="5 10" id="KW-1133">Transmembrane helix</keyword>
<gene>
    <name evidence="10 11" type="primary">plsY</name>
    <name evidence="11" type="ORF">KAK10_01350</name>
</gene>
<dbReference type="PANTHER" id="PTHR30309:SF0">
    <property type="entry name" value="GLYCEROL-3-PHOSPHATE ACYLTRANSFERASE-RELATED"/>
    <property type="match status" value="1"/>
</dbReference>
<evidence type="ECO:0000256" key="9">
    <source>
        <dbReference type="ARBA" id="ARBA00023264"/>
    </source>
</evidence>
<proteinExistence type="inferred from homology"/>
<dbReference type="SMART" id="SM01207">
    <property type="entry name" value="G3P_acyltransf"/>
    <property type="match status" value="1"/>
</dbReference>
<keyword evidence="6 10" id="KW-0443">Lipid metabolism</keyword>
<keyword evidence="1 10" id="KW-1003">Cell membrane</keyword>
<comment type="caution">
    <text evidence="11">The sequence shown here is derived from an EMBL/GenBank/DDBJ whole genome shotgun (WGS) entry which is preliminary data.</text>
</comment>
<comment type="subunit">
    <text evidence="10">Probably interacts with PlsX.</text>
</comment>
<accession>A0ABT0VFG3</accession>
<keyword evidence="7 10" id="KW-0472">Membrane</keyword>
<keyword evidence="8 10" id="KW-0594">Phospholipid biosynthesis</keyword>
<dbReference type="EC" id="2.3.1.275" evidence="10"/>
<evidence type="ECO:0000256" key="5">
    <source>
        <dbReference type="ARBA" id="ARBA00022989"/>
    </source>
</evidence>
<keyword evidence="3 10" id="KW-0808">Transferase</keyword>
<evidence type="ECO:0000313" key="12">
    <source>
        <dbReference type="Proteomes" id="UP001057481"/>
    </source>
</evidence>
<dbReference type="HAMAP" id="MF_01043">
    <property type="entry name" value="PlsY"/>
    <property type="match status" value="1"/>
</dbReference>
<keyword evidence="4 10" id="KW-0812">Transmembrane</keyword>
<keyword evidence="2 10" id="KW-0444">Lipid biosynthesis</keyword>